<dbReference type="Proteomes" id="UP001058074">
    <property type="component" value="Unassembled WGS sequence"/>
</dbReference>
<evidence type="ECO:0000313" key="2">
    <source>
        <dbReference type="Proteomes" id="UP001058074"/>
    </source>
</evidence>
<gene>
    <name evidence="1" type="ORF">rsdtw13_29900</name>
</gene>
<protein>
    <submittedName>
        <fullName evidence="1">Sensor histidine kinase</fullName>
    </submittedName>
</protein>
<organism evidence="1 2">
    <name type="scientific">Inconstantimicrobium mannanitabidum</name>
    <dbReference type="NCBI Taxonomy" id="1604901"/>
    <lineage>
        <taxon>Bacteria</taxon>
        <taxon>Bacillati</taxon>
        <taxon>Bacillota</taxon>
        <taxon>Clostridia</taxon>
        <taxon>Eubacteriales</taxon>
        <taxon>Clostridiaceae</taxon>
        <taxon>Inconstantimicrobium</taxon>
    </lineage>
</organism>
<keyword evidence="1" id="KW-0418">Kinase</keyword>
<reference evidence="1" key="1">
    <citation type="journal article" date="2025" name="Int. J. Syst. Evol. Microbiol.">
        <title>Inconstantimicrobium mannanitabidum sp. nov., a novel member of the family Clostridiaceae isolated from anoxic soil under the treatment of reductive soil disinfestation.</title>
        <authorList>
            <person name="Ueki A."/>
            <person name="Tonouchi A."/>
            <person name="Honma S."/>
            <person name="Kaku N."/>
            <person name="Ueki K."/>
        </authorList>
    </citation>
    <scope>NUCLEOTIDE SEQUENCE</scope>
    <source>
        <strain evidence="1">TW13</strain>
    </source>
</reference>
<keyword evidence="2" id="KW-1185">Reference proteome</keyword>
<sequence length="511" mass="58703">MINKSKYRVGNRLWNRRFMAPVRLMVKITKRRMDKNIRFAIMVVFAICFFIGMVAYLISNIFFGSNDYRVVNIKDRTSIYSLLEDFNTAYRDYTKDKNVSINKSDMDKLIMNLNILNNDKVIVADFNGKVLYKYGSVTDSTIDINKNITNAIDISRKEKVTTTYMALSEEELVAYRNITFESSPALIFLYTKDDVRQSSESTGNKGGFASLVIAIIAFIVSFSNLTRDKMKYVNNISIGVGKIASGDLEYRIEEVGEDEISKIARNINSMAKQINNRMEKERRAEKTKNDLITNVSHDLRTPLTSVMGYIGLVKEGKYENEEQMKEYLDIAFKKSEKIKVLMEDLFDYTKLSNAAVKLEKTEVDIGEFLSQLIEEYSPVFFENELNVIKNIEGNLRCNIDTNKMLRVFENMISNAIKYATKPCDFEISVAKLEEKVRISFANRCEHIPKEKIDKLFDRFYRIDESRNSSKATGSGLGLAISKNIISLHGGNIWADYVEDKIIFIIEINCIS</sequence>
<dbReference type="EMBL" id="BROD01000001">
    <property type="protein sequence ID" value="GKX67732.1"/>
    <property type="molecule type" value="Genomic_DNA"/>
</dbReference>
<evidence type="ECO:0000313" key="1">
    <source>
        <dbReference type="EMBL" id="GKX67732.1"/>
    </source>
</evidence>
<accession>A0ACB5REP9</accession>
<name>A0ACB5REP9_9CLOT</name>
<proteinExistence type="predicted"/>
<keyword evidence="1" id="KW-0808">Transferase</keyword>
<comment type="caution">
    <text evidence="1">The sequence shown here is derived from an EMBL/GenBank/DDBJ whole genome shotgun (WGS) entry which is preliminary data.</text>
</comment>